<dbReference type="PANTHER" id="PTHR43047:SF72">
    <property type="entry name" value="OSMOSENSING HISTIDINE PROTEIN KINASE SLN1"/>
    <property type="match status" value="1"/>
</dbReference>
<proteinExistence type="predicted"/>
<dbReference type="Gene3D" id="1.10.287.130">
    <property type="match status" value="1"/>
</dbReference>
<evidence type="ECO:0000256" key="4">
    <source>
        <dbReference type="ARBA" id="ARBA00022679"/>
    </source>
</evidence>
<dbReference type="InterPro" id="IPR036097">
    <property type="entry name" value="HisK_dim/P_sf"/>
</dbReference>
<dbReference type="SUPFAM" id="SSF47384">
    <property type="entry name" value="Homodimeric domain of signal transducing histidine kinase"/>
    <property type="match status" value="1"/>
</dbReference>
<dbReference type="SMART" id="SM00448">
    <property type="entry name" value="REC"/>
    <property type="match status" value="1"/>
</dbReference>
<dbReference type="STRING" id="2656787.A0A370TS09"/>
<feature type="region of interest" description="Disordered" evidence="7">
    <location>
        <begin position="341"/>
        <end position="369"/>
    </location>
</feature>
<gene>
    <name evidence="10" type="ORF">BP5553_02623</name>
</gene>
<feature type="compositionally biased region" description="Polar residues" evidence="7">
    <location>
        <begin position="753"/>
        <end position="769"/>
    </location>
</feature>
<dbReference type="Gene3D" id="3.30.450.40">
    <property type="match status" value="1"/>
</dbReference>
<keyword evidence="5" id="KW-0418">Kinase</keyword>
<dbReference type="FunFam" id="1.10.287.130:FF:000023">
    <property type="entry name" value="Sensor histidine kinase/response regulator, putative"/>
    <property type="match status" value="1"/>
</dbReference>
<dbReference type="SUPFAM" id="SSF55874">
    <property type="entry name" value="ATPase domain of HSP90 chaperone/DNA topoisomerase II/histidine kinase"/>
    <property type="match status" value="1"/>
</dbReference>
<dbReference type="InterPro" id="IPR029016">
    <property type="entry name" value="GAF-like_dom_sf"/>
</dbReference>
<dbReference type="GO" id="GO:0009927">
    <property type="term" value="F:histidine phosphotransfer kinase activity"/>
    <property type="evidence" value="ECO:0007669"/>
    <property type="project" value="TreeGrafter"/>
</dbReference>
<feature type="domain" description="Response regulatory" evidence="9">
    <location>
        <begin position="1121"/>
        <end position="1247"/>
    </location>
</feature>
<dbReference type="PRINTS" id="PR00344">
    <property type="entry name" value="BCTRLSENSOR"/>
</dbReference>
<feature type="domain" description="Histidine kinase" evidence="8">
    <location>
        <begin position="624"/>
        <end position="910"/>
    </location>
</feature>
<comment type="catalytic activity">
    <reaction evidence="1">
        <text>ATP + protein L-histidine = ADP + protein N-phospho-L-histidine.</text>
        <dbReference type="EC" id="2.7.13.3"/>
    </reaction>
</comment>
<dbReference type="SUPFAM" id="SSF52172">
    <property type="entry name" value="CheY-like"/>
    <property type="match status" value="1"/>
</dbReference>
<feature type="compositionally biased region" description="Polar residues" evidence="7">
    <location>
        <begin position="318"/>
        <end position="327"/>
    </location>
</feature>
<evidence type="ECO:0000256" key="7">
    <source>
        <dbReference type="SAM" id="MobiDB-lite"/>
    </source>
</evidence>
<dbReference type="Proteomes" id="UP000254866">
    <property type="component" value="Unassembled WGS sequence"/>
</dbReference>
<dbReference type="SMART" id="SM00388">
    <property type="entry name" value="HisKA"/>
    <property type="match status" value="1"/>
</dbReference>
<dbReference type="Pfam" id="PF02518">
    <property type="entry name" value="HATPase_c"/>
    <property type="match status" value="1"/>
</dbReference>
<evidence type="ECO:0000313" key="11">
    <source>
        <dbReference type="Proteomes" id="UP000254866"/>
    </source>
</evidence>
<dbReference type="FunFam" id="3.30.450.40:FF:000083">
    <property type="entry name" value="Sensor histidine kinase/response regulator, putative (AFU_orthologue AFUA_4G00660)"/>
    <property type="match status" value="1"/>
</dbReference>
<dbReference type="GeneID" id="43595472"/>
<keyword evidence="11" id="KW-1185">Reference proteome</keyword>
<dbReference type="InterPro" id="IPR003661">
    <property type="entry name" value="HisK_dim/P_dom"/>
</dbReference>
<dbReference type="Gene3D" id="3.40.50.2300">
    <property type="match status" value="1"/>
</dbReference>
<evidence type="ECO:0000256" key="2">
    <source>
        <dbReference type="ARBA" id="ARBA00012438"/>
    </source>
</evidence>
<dbReference type="InterPro" id="IPR005467">
    <property type="entry name" value="His_kinase_dom"/>
</dbReference>
<evidence type="ECO:0000256" key="1">
    <source>
        <dbReference type="ARBA" id="ARBA00000085"/>
    </source>
</evidence>
<keyword evidence="4" id="KW-0808">Transferase</keyword>
<evidence type="ECO:0000256" key="5">
    <source>
        <dbReference type="ARBA" id="ARBA00022777"/>
    </source>
</evidence>
<dbReference type="InterPro" id="IPR003594">
    <property type="entry name" value="HATPase_dom"/>
</dbReference>
<feature type="region of interest" description="Disordered" evidence="7">
    <location>
        <begin position="295"/>
        <end position="327"/>
    </location>
</feature>
<dbReference type="PANTHER" id="PTHR43047">
    <property type="entry name" value="TWO-COMPONENT HISTIDINE PROTEIN KINASE"/>
    <property type="match status" value="1"/>
</dbReference>
<evidence type="ECO:0000256" key="3">
    <source>
        <dbReference type="ARBA" id="ARBA00022553"/>
    </source>
</evidence>
<dbReference type="RefSeq" id="XP_031870939.1">
    <property type="nucleotide sequence ID" value="XM_032011246.1"/>
</dbReference>
<dbReference type="CDD" id="cd17546">
    <property type="entry name" value="REC_hyHK_CKI1_RcsC-like"/>
    <property type="match status" value="1"/>
</dbReference>
<dbReference type="InterPro" id="IPR011006">
    <property type="entry name" value="CheY-like_superfamily"/>
</dbReference>
<dbReference type="EC" id="2.7.13.3" evidence="2"/>
<protein>
    <recommendedName>
        <fullName evidence="2">histidine kinase</fullName>
        <ecNumber evidence="2">2.7.13.3</ecNumber>
    </recommendedName>
</protein>
<keyword evidence="3 6" id="KW-0597">Phosphoprotein</keyword>
<name>A0A370TS09_9HELO</name>
<accession>A0A370TS09</accession>
<feature type="modified residue" description="4-aspartylphosphate" evidence="6">
    <location>
        <position position="1177"/>
    </location>
</feature>
<dbReference type="GO" id="GO:0005886">
    <property type="term" value="C:plasma membrane"/>
    <property type="evidence" value="ECO:0007669"/>
    <property type="project" value="TreeGrafter"/>
</dbReference>
<feature type="region of interest" description="Disordered" evidence="7">
    <location>
        <begin position="237"/>
        <end position="263"/>
    </location>
</feature>
<reference evidence="10 11" key="1">
    <citation type="journal article" date="2018" name="IMA Fungus">
        <title>IMA Genome-F 9: Draft genome sequence of Annulohypoxylon stygium, Aspergillus mulundensis, Berkeleyomyces basicola (syn. Thielaviopsis basicola), Ceratocystis smalleyi, two Cercospora beticola strains, Coleophoma cylindrospora, Fusarium fracticaudum, Phialophora cf. hyalina, and Morchella septimelata.</title>
        <authorList>
            <person name="Wingfield B.D."/>
            <person name="Bills G.F."/>
            <person name="Dong Y."/>
            <person name="Huang W."/>
            <person name="Nel W.J."/>
            <person name="Swalarsk-Parry B.S."/>
            <person name="Vaghefi N."/>
            <person name="Wilken P.M."/>
            <person name="An Z."/>
            <person name="de Beer Z.W."/>
            <person name="De Vos L."/>
            <person name="Chen L."/>
            <person name="Duong T.A."/>
            <person name="Gao Y."/>
            <person name="Hammerbacher A."/>
            <person name="Kikkert J.R."/>
            <person name="Li Y."/>
            <person name="Li H."/>
            <person name="Li K."/>
            <person name="Li Q."/>
            <person name="Liu X."/>
            <person name="Ma X."/>
            <person name="Naidoo K."/>
            <person name="Pethybridge S.J."/>
            <person name="Sun J."/>
            <person name="Steenkamp E.T."/>
            <person name="van der Nest M.A."/>
            <person name="van Wyk S."/>
            <person name="Wingfield M.J."/>
            <person name="Xiong C."/>
            <person name="Yue Q."/>
            <person name="Zhang X."/>
        </authorList>
    </citation>
    <scope>NUCLEOTIDE SEQUENCE [LARGE SCALE GENOMIC DNA]</scope>
    <source>
        <strain evidence="10 11">BP 5553</strain>
    </source>
</reference>
<dbReference type="Pfam" id="PF00072">
    <property type="entry name" value="Response_reg"/>
    <property type="match status" value="1"/>
</dbReference>
<feature type="region of interest" description="Disordered" evidence="7">
    <location>
        <begin position="749"/>
        <end position="769"/>
    </location>
</feature>
<dbReference type="AlphaFoldDB" id="A0A370TS09"/>
<sequence length="1262" mass="137729">MHQREREGVPELVFETARERDLYQYYQPSFSPVAPDHPPRSSDDTALSSFAQLATLRLGTRRALISLIDRTNQYILAEATQTLSFRSDSVHNDQDELWFGCATLPRSRGLCEEALDMLDSSKSQRLSPLIISDLTQDAKFKDRPFVTSRPSLRFYAAMPITTKAGFNIGSLCVLDDKPRDGLSDFEIGFLGDMVTTIMAHLEMRRVKAEHRRSAMMVKGIGLFVEGGSTMREWWREARNDKASRQQGSKGVVETDPKPISKENTSATKNLIPEAAGHFELASNLSALRRPKLAEHSLAKTQTEPVVESPSPLAKPRDNSTAWNVGDQGTLSFLTPVSSAIPAREQEVSPISSTGEGPRPTLPAQSLRSSTGDLQEIMLSKNLKDMFSRASNIIRECIEVDGTIFLDASIGTFGGHTGESHIRPDQSGIIAGQHQGSAISSSEEDLSGGRASDAEISDVSPTGSFASLPSWNPLTDGGEEKEKMCGILGFSTAGKCSLEGHEASENYVPVKEAFLQRLLRKYPHGQVFSLGGTTKKGRGSAKQAEAVALLQMLPGARSVVLFPLWDSHRERWFAGSFAWTTQSTRILTRAEDLNYLAAFGNSIMAEVARLDAVTADRAKSDFISSISHELRSPLHGILASVQFLHDTAMDLFQNSMIDTIERCGRTLLDTIQHVLDFAKINNLTKSKWNMKQGKGPPDLESHSRRMGLSVDIDVSVITEDVINAVYAGHIFQGNSSLAVADEASGFPSEGLRSSGFSSTDTIADQPSDQPTLKKEPLVIIMDIGWRPNWIFNTQSGALRRVLMNLFGNALKYTDAGWVKISLQSKDIMPINHQSQRSIITIIISDSGRGISQEFLNSQLFTPFTQEDPMNPGTGLGLSIVLQIIRSLGGSIDVQSKPGLGTEVKSLAPDTKYKNPVMSARRKTSGLTLGLVGFHASSSIPGARAGTVKVKPELDLPLQESLENMATDWFDMKVTAPESWEASPPDIYIANENPNVANQFRRAPTIILCSDASVYRAYARSMRQGAQNSDSGLVHFVSKPCGPQKLAKAFTFCLSNASHPSTNRLPQLTPLLTPNESLSSPQSFLGASPDPAFHPREVHPRSRYFPTSIGHPLGKPSEGGGSLALGINSHKATNKRPVLLLVEDNYINMKSLVSGLMVSKLLETFAKKNNCKYGSAENDISMPVMNGMDATRAIRKLENERGQIPALIIALTGLASDSDRQEAFSSGINLFLTKPVSLSELREILNAWEPSTDAQSTGVSGRRK</sequence>
<dbReference type="SUPFAM" id="SSF55781">
    <property type="entry name" value="GAF domain-like"/>
    <property type="match status" value="1"/>
</dbReference>
<dbReference type="OrthoDB" id="303614at2759"/>
<evidence type="ECO:0000313" key="10">
    <source>
        <dbReference type="EMBL" id="RDL38283.1"/>
    </source>
</evidence>
<feature type="compositionally biased region" description="Polar residues" evidence="7">
    <location>
        <begin position="458"/>
        <end position="472"/>
    </location>
</feature>
<dbReference type="CDD" id="cd00082">
    <property type="entry name" value="HisKA"/>
    <property type="match status" value="1"/>
</dbReference>
<dbReference type="Gene3D" id="3.30.565.10">
    <property type="entry name" value="Histidine kinase-like ATPase, C-terminal domain"/>
    <property type="match status" value="1"/>
</dbReference>
<feature type="region of interest" description="Disordered" evidence="7">
    <location>
        <begin position="431"/>
        <end position="472"/>
    </location>
</feature>
<dbReference type="InterPro" id="IPR036890">
    <property type="entry name" value="HATPase_C_sf"/>
</dbReference>
<dbReference type="GO" id="GO:0000155">
    <property type="term" value="F:phosphorelay sensor kinase activity"/>
    <property type="evidence" value="ECO:0007669"/>
    <property type="project" value="InterPro"/>
</dbReference>
<feature type="region of interest" description="Disordered" evidence="7">
    <location>
        <begin position="1077"/>
        <end position="1123"/>
    </location>
</feature>
<dbReference type="PROSITE" id="PS50110">
    <property type="entry name" value="RESPONSE_REGULATORY"/>
    <property type="match status" value="1"/>
</dbReference>
<evidence type="ECO:0000259" key="8">
    <source>
        <dbReference type="PROSITE" id="PS50109"/>
    </source>
</evidence>
<comment type="caution">
    <text evidence="10">The sequence shown here is derived from an EMBL/GenBank/DDBJ whole genome shotgun (WGS) entry which is preliminary data.</text>
</comment>
<evidence type="ECO:0000259" key="9">
    <source>
        <dbReference type="PROSITE" id="PS50110"/>
    </source>
</evidence>
<dbReference type="SMART" id="SM00387">
    <property type="entry name" value="HATPase_c"/>
    <property type="match status" value="1"/>
</dbReference>
<evidence type="ECO:0000256" key="6">
    <source>
        <dbReference type="PROSITE-ProRule" id="PRU00169"/>
    </source>
</evidence>
<dbReference type="InterPro" id="IPR001789">
    <property type="entry name" value="Sig_transdc_resp-reg_receiver"/>
</dbReference>
<dbReference type="PROSITE" id="PS50109">
    <property type="entry name" value="HIS_KIN"/>
    <property type="match status" value="1"/>
</dbReference>
<dbReference type="InterPro" id="IPR004358">
    <property type="entry name" value="Sig_transdc_His_kin-like_C"/>
</dbReference>
<dbReference type="Pfam" id="PF00512">
    <property type="entry name" value="HisKA"/>
    <property type="match status" value="1"/>
</dbReference>
<organism evidence="10 11">
    <name type="scientific">Venustampulla echinocandica</name>
    <dbReference type="NCBI Taxonomy" id="2656787"/>
    <lineage>
        <taxon>Eukaryota</taxon>
        <taxon>Fungi</taxon>
        <taxon>Dikarya</taxon>
        <taxon>Ascomycota</taxon>
        <taxon>Pezizomycotina</taxon>
        <taxon>Leotiomycetes</taxon>
        <taxon>Helotiales</taxon>
        <taxon>Pleuroascaceae</taxon>
        <taxon>Venustampulla</taxon>
    </lineage>
</organism>
<dbReference type="EMBL" id="NPIC01000002">
    <property type="protein sequence ID" value="RDL38283.1"/>
    <property type="molecule type" value="Genomic_DNA"/>
</dbReference>